<dbReference type="Gene3D" id="1.50.10.160">
    <property type="match status" value="1"/>
</dbReference>
<dbReference type="Gene3D" id="1.50.10.130">
    <property type="entry name" value="Terpene synthase, N-terminal domain"/>
    <property type="match status" value="1"/>
</dbReference>
<feature type="transmembrane region" description="Helical" evidence="4">
    <location>
        <begin position="75"/>
        <end position="94"/>
    </location>
</feature>
<evidence type="ECO:0000256" key="2">
    <source>
        <dbReference type="ARBA" id="ARBA00022842"/>
    </source>
</evidence>
<dbReference type="InterPro" id="IPR008930">
    <property type="entry name" value="Terpenoid_cyclase/PrenylTrfase"/>
</dbReference>
<name>A0AAD4VZN9_PRUDU</name>
<gene>
    <name evidence="5" type="ORF">L3X38_024306</name>
</gene>
<keyword evidence="6" id="KW-1185">Reference proteome</keyword>
<keyword evidence="3" id="KW-0456">Lyase</keyword>
<reference evidence="5 6" key="1">
    <citation type="journal article" date="2022" name="G3 (Bethesda)">
        <title>Whole-genome sequence and methylome profiling of the almond [Prunus dulcis (Mill.) D.A. Webb] cultivar 'Nonpareil'.</title>
        <authorList>
            <person name="D'Amico-Willman K.M."/>
            <person name="Ouma W.Z."/>
            <person name="Meulia T."/>
            <person name="Sideli G.M."/>
            <person name="Gradziel T.M."/>
            <person name="Fresnedo-Ramirez J."/>
        </authorList>
    </citation>
    <scope>NUCLEOTIDE SEQUENCE [LARGE SCALE GENOMIC DNA]</scope>
    <source>
        <strain evidence="5">Clone GOH B32 T37-40</strain>
    </source>
</reference>
<comment type="cofactor">
    <cofactor evidence="1">
        <name>Mg(2+)</name>
        <dbReference type="ChEBI" id="CHEBI:18420"/>
    </cofactor>
</comment>
<dbReference type="EMBL" id="JAJFAZ020000004">
    <property type="protein sequence ID" value="KAI5334173.1"/>
    <property type="molecule type" value="Genomic_DNA"/>
</dbReference>
<keyword evidence="4" id="KW-1133">Transmembrane helix</keyword>
<dbReference type="GO" id="GO:0010333">
    <property type="term" value="F:terpene synthase activity"/>
    <property type="evidence" value="ECO:0007669"/>
    <property type="project" value="InterPro"/>
</dbReference>
<evidence type="ECO:0008006" key="7">
    <source>
        <dbReference type="Google" id="ProtNLM"/>
    </source>
</evidence>
<dbReference type="GO" id="GO:0000287">
    <property type="term" value="F:magnesium ion binding"/>
    <property type="evidence" value="ECO:0007669"/>
    <property type="project" value="TreeGrafter"/>
</dbReference>
<evidence type="ECO:0000313" key="5">
    <source>
        <dbReference type="EMBL" id="KAI5334173.1"/>
    </source>
</evidence>
<evidence type="ECO:0000256" key="4">
    <source>
        <dbReference type="SAM" id="Phobius"/>
    </source>
</evidence>
<proteinExistence type="predicted"/>
<dbReference type="Proteomes" id="UP001054821">
    <property type="component" value="Chromosome 4"/>
</dbReference>
<organism evidence="5 6">
    <name type="scientific">Prunus dulcis</name>
    <name type="common">Almond</name>
    <name type="synonym">Amygdalus dulcis</name>
    <dbReference type="NCBI Taxonomy" id="3755"/>
    <lineage>
        <taxon>Eukaryota</taxon>
        <taxon>Viridiplantae</taxon>
        <taxon>Streptophyta</taxon>
        <taxon>Embryophyta</taxon>
        <taxon>Tracheophyta</taxon>
        <taxon>Spermatophyta</taxon>
        <taxon>Magnoliopsida</taxon>
        <taxon>eudicotyledons</taxon>
        <taxon>Gunneridae</taxon>
        <taxon>Pentapetalae</taxon>
        <taxon>rosids</taxon>
        <taxon>fabids</taxon>
        <taxon>Rosales</taxon>
        <taxon>Rosaceae</taxon>
        <taxon>Amygdaloideae</taxon>
        <taxon>Amygdaleae</taxon>
        <taxon>Prunus</taxon>
    </lineage>
</organism>
<evidence type="ECO:0000313" key="6">
    <source>
        <dbReference type="Proteomes" id="UP001054821"/>
    </source>
</evidence>
<keyword evidence="2" id="KW-0460">Magnesium</keyword>
<dbReference type="GO" id="GO:0009507">
    <property type="term" value="C:chloroplast"/>
    <property type="evidence" value="ECO:0007669"/>
    <property type="project" value="TreeGrafter"/>
</dbReference>
<dbReference type="InterPro" id="IPR036965">
    <property type="entry name" value="Terpene_synth_N_sf"/>
</dbReference>
<dbReference type="GO" id="GO:0009686">
    <property type="term" value="P:gibberellin biosynthetic process"/>
    <property type="evidence" value="ECO:0007669"/>
    <property type="project" value="TreeGrafter"/>
</dbReference>
<comment type="caution">
    <text evidence="5">The sequence shown here is derived from an EMBL/GenBank/DDBJ whole genome shotgun (WGS) entry which is preliminary data.</text>
</comment>
<sequence>MKYQRKNGSLFNSPSTTAAAFTHLKNPIPTIYPLDNYARLTMASSLESLGIDRHFMAEITVVLDETYRCRCLLGLNLHLVMIVSIRGTRVYTVLNSAPLTKLQHIPHIVLVETWIRGSAIYGHALILILMRVTRE</sequence>
<dbReference type="SUPFAM" id="SSF48239">
    <property type="entry name" value="Terpenoid cyclases/Protein prenyltransferases"/>
    <property type="match status" value="1"/>
</dbReference>
<evidence type="ECO:0000256" key="3">
    <source>
        <dbReference type="ARBA" id="ARBA00023239"/>
    </source>
</evidence>
<dbReference type="PANTHER" id="PTHR31739:SF3">
    <property type="entry name" value="ENT-KAUR-16-ENE SYNTHASE, CHLOROPLASTIC"/>
    <property type="match status" value="1"/>
</dbReference>
<evidence type="ECO:0000256" key="1">
    <source>
        <dbReference type="ARBA" id="ARBA00001946"/>
    </source>
</evidence>
<dbReference type="PANTHER" id="PTHR31739">
    <property type="entry name" value="ENT-COPALYL DIPHOSPHATE SYNTHASE, CHLOROPLASTIC"/>
    <property type="match status" value="1"/>
</dbReference>
<accession>A0AAD4VZN9</accession>
<keyword evidence="4" id="KW-0472">Membrane</keyword>
<protein>
    <recommendedName>
        <fullName evidence="7">Terpene synthase N-terminal domain-containing protein</fullName>
    </recommendedName>
</protein>
<feature type="transmembrane region" description="Helical" evidence="4">
    <location>
        <begin position="114"/>
        <end position="132"/>
    </location>
</feature>
<keyword evidence="4" id="KW-0812">Transmembrane</keyword>
<dbReference type="InterPro" id="IPR050148">
    <property type="entry name" value="Terpene_synthase-like"/>
</dbReference>
<dbReference type="AlphaFoldDB" id="A0AAD4VZN9"/>